<dbReference type="EMBL" id="JACGWS010000013">
    <property type="protein sequence ID" value="MBC8756773.1"/>
    <property type="molecule type" value="Genomic_DNA"/>
</dbReference>
<gene>
    <name evidence="1" type="ORF">H2O64_19015</name>
</gene>
<dbReference type="Proteomes" id="UP000619238">
    <property type="component" value="Unassembled WGS sequence"/>
</dbReference>
<comment type="caution">
    <text evidence="1">The sequence shown here is derived from an EMBL/GenBank/DDBJ whole genome shotgun (WGS) entry which is preliminary data.</text>
</comment>
<organism evidence="1 2">
    <name type="scientific">Kordia aestuariivivens</name>
    <dbReference type="NCBI Taxonomy" id="2759037"/>
    <lineage>
        <taxon>Bacteria</taxon>
        <taxon>Pseudomonadati</taxon>
        <taxon>Bacteroidota</taxon>
        <taxon>Flavobacteriia</taxon>
        <taxon>Flavobacteriales</taxon>
        <taxon>Flavobacteriaceae</taxon>
        <taxon>Kordia</taxon>
    </lineage>
</organism>
<protein>
    <submittedName>
        <fullName evidence="1">Uncharacterized protein</fullName>
    </submittedName>
</protein>
<evidence type="ECO:0000313" key="1">
    <source>
        <dbReference type="EMBL" id="MBC8756773.1"/>
    </source>
</evidence>
<sequence>MGIANLNTESMTSIVAGGIKRSRDLNGECWYSRHRDCTLPPPDPCQDTKCADTVCRL</sequence>
<proteinExistence type="predicted"/>
<accession>A0ABR7QEA6</accession>
<name>A0ABR7QEA6_9FLAO</name>
<evidence type="ECO:0000313" key="2">
    <source>
        <dbReference type="Proteomes" id="UP000619238"/>
    </source>
</evidence>
<reference evidence="1 2" key="1">
    <citation type="submission" date="2020-07" db="EMBL/GenBank/DDBJ databases">
        <title>Description of Kordia aestuariivivens sp. nov., isolated from a tidal flat.</title>
        <authorList>
            <person name="Park S."/>
            <person name="Yoon J.-H."/>
        </authorList>
    </citation>
    <scope>NUCLEOTIDE SEQUENCE [LARGE SCALE GENOMIC DNA]</scope>
    <source>
        <strain evidence="1 2">YSTF-M3</strain>
    </source>
</reference>
<keyword evidence="2" id="KW-1185">Reference proteome</keyword>
<dbReference type="RefSeq" id="WP_187563814.1">
    <property type="nucleotide sequence ID" value="NZ_JACGWS010000013.1"/>
</dbReference>